<dbReference type="CDD" id="cd07067">
    <property type="entry name" value="HP_PGM_like"/>
    <property type="match status" value="1"/>
</dbReference>
<proteinExistence type="predicted"/>
<dbReference type="OrthoDB" id="9800841at2"/>
<dbReference type="Pfam" id="PF00300">
    <property type="entry name" value="His_Phos_1"/>
    <property type="match status" value="1"/>
</dbReference>
<evidence type="ECO:0000256" key="2">
    <source>
        <dbReference type="SAM" id="MobiDB-lite"/>
    </source>
</evidence>
<keyword evidence="4" id="KW-1185">Reference proteome</keyword>
<sequence length="192" mass="21264">MGRTRLYLVRHGEQDPACGHAPDGGLSPHGRDQAERLGQRLRTVPFTAIHHSPLPRAAQTAAIVAGYLPRVPAHACDLVTDRTPVPSPGQRDSYPGRWHTWLDGVPPDERDEDALVLRAAVDHFGVTSAGDRDELLITHNFVIGWFVRHVLDAPTWRWIGLHQDNCAITVVQWASDRPPVLVSYNDTGHLPP</sequence>
<comment type="caution">
    <text evidence="3">The sequence shown here is derived from an EMBL/GenBank/DDBJ whole genome shotgun (WGS) entry which is preliminary data.</text>
</comment>
<organism evidence="3 4">
    <name type="scientific">Micromonospora rosaria</name>
    <dbReference type="NCBI Taxonomy" id="47874"/>
    <lineage>
        <taxon>Bacteria</taxon>
        <taxon>Bacillati</taxon>
        <taxon>Actinomycetota</taxon>
        <taxon>Actinomycetes</taxon>
        <taxon>Micromonosporales</taxon>
        <taxon>Micromonosporaceae</taxon>
        <taxon>Micromonospora</taxon>
    </lineage>
</organism>
<dbReference type="GO" id="GO:0016787">
    <property type="term" value="F:hydrolase activity"/>
    <property type="evidence" value="ECO:0007669"/>
    <property type="project" value="UniProtKB-KW"/>
</dbReference>
<keyword evidence="1" id="KW-0378">Hydrolase</keyword>
<dbReference type="AlphaFoldDB" id="A0A136PIW1"/>
<feature type="region of interest" description="Disordered" evidence="2">
    <location>
        <begin position="12"/>
        <end position="32"/>
    </location>
</feature>
<dbReference type="InterPro" id="IPR013078">
    <property type="entry name" value="His_Pase_superF_clade-1"/>
</dbReference>
<dbReference type="PANTHER" id="PTHR20935:SF0">
    <property type="entry name" value="SERINE_THREONINE-PROTEIN PHOSPHATASE PGAM5, MITOCHONDRIAL"/>
    <property type="match status" value="1"/>
</dbReference>
<evidence type="ECO:0008006" key="5">
    <source>
        <dbReference type="Google" id="ProtNLM"/>
    </source>
</evidence>
<dbReference type="InterPro" id="IPR051021">
    <property type="entry name" value="Mito_Ser/Thr_phosphatase"/>
</dbReference>
<dbReference type="SUPFAM" id="SSF53254">
    <property type="entry name" value="Phosphoglycerate mutase-like"/>
    <property type="match status" value="1"/>
</dbReference>
<dbReference type="PANTHER" id="PTHR20935">
    <property type="entry name" value="PHOSPHOGLYCERATE MUTASE-RELATED"/>
    <property type="match status" value="1"/>
</dbReference>
<dbReference type="InterPro" id="IPR029033">
    <property type="entry name" value="His_PPase_superfam"/>
</dbReference>
<accession>A0A136PIW1</accession>
<evidence type="ECO:0000313" key="4">
    <source>
        <dbReference type="Proteomes" id="UP000070620"/>
    </source>
</evidence>
<reference evidence="3 4" key="1">
    <citation type="submission" date="2016-01" db="EMBL/GenBank/DDBJ databases">
        <title>Whole genome sequence and analysis of Micromonospora rosaria DSM 803, which can produce antibacterial substance rosamicin.</title>
        <authorList>
            <person name="Yang H."/>
            <person name="He X."/>
            <person name="Zhu D."/>
        </authorList>
    </citation>
    <scope>NUCLEOTIDE SEQUENCE [LARGE SCALE GENOMIC DNA]</scope>
    <source>
        <strain evidence="3 4">DSM 803</strain>
    </source>
</reference>
<protein>
    <recommendedName>
        <fullName evidence="5">Histidine phosphatase family protein</fullName>
    </recommendedName>
</protein>
<gene>
    <name evidence="3" type="ORF">AWW66_30570</name>
</gene>
<dbReference type="Gene3D" id="3.40.50.1240">
    <property type="entry name" value="Phosphoglycerate mutase-like"/>
    <property type="match status" value="1"/>
</dbReference>
<dbReference type="EMBL" id="LRQV01000213">
    <property type="protein sequence ID" value="KXK58301.1"/>
    <property type="molecule type" value="Genomic_DNA"/>
</dbReference>
<evidence type="ECO:0000256" key="1">
    <source>
        <dbReference type="ARBA" id="ARBA00022801"/>
    </source>
</evidence>
<name>A0A136PIW1_9ACTN</name>
<dbReference type="RefSeq" id="WP_067373824.1">
    <property type="nucleotide sequence ID" value="NZ_JBIUBN010000035.1"/>
</dbReference>
<evidence type="ECO:0000313" key="3">
    <source>
        <dbReference type="EMBL" id="KXK58301.1"/>
    </source>
</evidence>
<dbReference type="Proteomes" id="UP000070620">
    <property type="component" value="Unassembled WGS sequence"/>
</dbReference>
<dbReference type="SMART" id="SM00855">
    <property type="entry name" value="PGAM"/>
    <property type="match status" value="1"/>
</dbReference>